<dbReference type="PATRIC" id="fig|883079.3.peg.3576"/>
<dbReference type="RefSeq" id="WP_002714367.1">
    <property type="nucleotide sequence ID" value="NZ_KB375281.1"/>
</dbReference>
<organism evidence="1 2">
    <name type="scientific">Afipia clevelandensis ATCC 49720</name>
    <dbReference type="NCBI Taxonomy" id="883079"/>
    <lineage>
        <taxon>Bacteria</taxon>
        <taxon>Pseudomonadati</taxon>
        <taxon>Pseudomonadota</taxon>
        <taxon>Alphaproteobacteria</taxon>
        <taxon>Hyphomicrobiales</taxon>
        <taxon>Nitrobacteraceae</taxon>
        <taxon>Afipia</taxon>
    </lineage>
</organism>
<evidence type="ECO:0000313" key="2">
    <source>
        <dbReference type="Proteomes" id="UP000001095"/>
    </source>
</evidence>
<evidence type="ECO:0000313" key="1">
    <source>
        <dbReference type="EMBL" id="EKS33456.1"/>
    </source>
</evidence>
<dbReference type="OrthoDB" id="8138968at2"/>
<comment type="caution">
    <text evidence="1">The sequence shown here is derived from an EMBL/GenBank/DDBJ whole genome shotgun (WGS) entry which is preliminary data.</text>
</comment>
<dbReference type="AlphaFoldDB" id="K8NW98"/>
<keyword evidence="2" id="KW-1185">Reference proteome</keyword>
<dbReference type="EMBL" id="AGWY01000013">
    <property type="protein sequence ID" value="EKS33456.1"/>
    <property type="molecule type" value="Genomic_DNA"/>
</dbReference>
<gene>
    <name evidence="1" type="ORF">HMPREF9696_03497</name>
</gene>
<dbReference type="HOGENOM" id="CLU_153166_0_0_5"/>
<dbReference type="Proteomes" id="UP000001095">
    <property type="component" value="Unassembled WGS sequence"/>
</dbReference>
<name>K8NW98_9BRAD</name>
<protein>
    <submittedName>
        <fullName evidence="1">Uncharacterized protein</fullName>
    </submittedName>
</protein>
<accession>K8NW98</accession>
<sequence>MLSSREAFENDVCPVGDEMLGSLYRASEHGLPQLVESVSADVRAMLALFCYKRAHLHGMSLAIAATCTERDLVEQGGIVGSTLFAMSREAPSPQSISAASSRRSITLSTKPLSTLAPLVDEIDDEEPAAENLTAVPA</sequence>
<proteinExistence type="predicted"/>
<reference evidence="1 2" key="1">
    <citation type="submission" date="2012-04" db="EMBL/GenBank/DDBJ databases">
        <title>The Genome Sequence of Afipia clevelandensis ATCC 49720.</title>
        <authorList>
            <consortium name="The Broad Institute Genome Sequencing Platform"/>
            <person name="Earl A."/>
            <person name="Ward D."/>
            <person name="Feldgarden M."/>
            <person name="Gevers D."/>
            <person name="Huys G."/>
            <person name="Walker B."/>
            <person name="Young S.K."/>
            <person name="Zeng Q."/>
            <person name="Gargeya S."/>
            <person name="Fitzgerald M."/>
            <person name="Haas B."/>
            <person name="Abouelleil A."/>
            <person name="Alvarado L."/>
            <person name="Arachchi H.M."/>
            <person name="Berlin A."/>
            <person name="Chapman S.B."/>
            <person name="Goldberg J."/>
            <person name="Griggs A."/>
            <person name="Gujja S."/>
            <person name="Hansen M."/>
            <person name="Howarth C."/>
            <person name="Imamovic A."/>
            <person name="Larimer J."/>
            <person name="McCowen C."/>
            <person name="Montmayeur A."/>
            <person name="Murphy C."/>
            <person name="Neiman D."/>
            <person name="Pearson M."/>
            <person name="Priest M."/>
            <person name="Roberts A."/>
            <person name="Saif S."/>
            <person name="Shea T."/>
            <person name="Sisk P."/>
            <person name="Sykes S."/>
            <person name="Wortman J."/>
            <person name="Nusbaum C."/>
            <person name="Birren B."/>
        </authorList>
    </citation>
    <scope>NUCLEOTIDE SEQUENCE [LARGE SCALE GENOMIC DNA]</scope>
    <source>
        <strain evidence="1 2">ATCC 49720</strain>
    </source>
</reference>